<dbReference type="Pfam" id="PF13596">
    <property type="entry name" value="PAS_10"/>
    <property type="match status" value="1"/>
</dbReference>
<gene>
    <name evidence="3" type="ORF">KQI88_12645</name>
</gene>
<dbReference type="Pfam" id="PF01814">
    <property type="entry name" value="Hemerythrin"/>
    <property type="match status" value="1"/>
</dbReference>
<dbReference type="InterPro" id="IPR012312">
    <property type="entry name" value="Hemerythrin-like"/>
</dbReference>
<protein>
    <submittedName>
        <fullName evidence="3">DUF438 domain-containing protein</fullName>
    </submittedName>
</protein>
<dbReference type="PANTHER" id="PTHR39966:SF3">
    <property type="entry name" value="DUF438 DOMAIN-CONTAINING PROTEIN"/>
    <property type="match status" value="1"/>
</dbReference>
<feature type="domain" description="DUF438" evidence="2">
    <location>
        <begin position="15"/>
        <end position="80"/>
    </location>
</feature>
<evidence type="ECO:0000259" key="2">
    <source>
        <dbReference type="Pfam" id="PF04282"/>
    </source>
</evidence>
<dbReference type="InterPro" id="IPR007380">
    <property type="entry name" value="DUF438"/>
</dbReference>
<accession>A0ABS6G457</accession>
<comment type="caution">
    <text evidence="3">The sequence shown here is derived from an EMBL/GenBank/DDBJ whole genome shotgun (WGS) entry which is preliminary data.</text>
</comment>
<dbReference type="PANTHER" id="PTHR39966">
    <property type="entry name" value="BLL2471 PROTEIN-RELATED"/>
    <property type="match status" value="1"/>
</dbReference>
<dbReference type="Pfam" id="PF04282">
    <property type="entry name" value="DUF438"/>
    <property type="match status" value="1"/>
</dbReference>
<name>A0ABS6G457_9FIRM</name>
<evidence type="ECO:0000259" key="1">
    <source>
        <dbReference type="Pfam" id="PF01814"/>
    </source>
</evidence>
<dbReference type="RefSeq" id="WP_216417851.1">
    <property type="nucleotide sequence ID" value="NZ_JAHLQK010000004.1"/>
</dbReference>
<keyword evidence="4" id="KW-1185">Reference proteome</keyword>
<sequence>MSELINNREHRKEILKGIIKDLHAGKEPRDVKERFAQLIKEVSPTEISEMEQSLMLEGMEIGEIQKLCDVHAEIFKGSIAEVHSIKSPDKTLGHPVHTFKIENREIEKLITETINPQIESIKQSKDEKKLADLNESLKRLLEIDKHYSRKENLLFPYLEKYEITAPPQVMWGVDDEIRANIKEARNIINQFNGQWDVLFLKLEEAINGINEMIFKEENILFPMSVETLTEDEWFNIAEESAEIGYCLTEPIAKWKPEKTESYKEDKKDIENIDVNKDMLQFESGMLTFKQIELMLNHLPIDITFIDENDTFKYFSLGKERIFARTKSAIGRDVHNCHPPASVHIVEKILNDFKSGKKDSEEFWIQMGPTFVYIRYFAVRDENGKYMGTVEVTQNIKPIQGITGEKRLLSDIE</sequence>
<evidence type="ECO:0000313" key="4">
    <source>
        <dbReference type="Proteomes" id="UP000779508"/>
    </source>
</evidence>
<feature type="domain" description="Hemerythrin-like" evidence="1">
    <location>
        <begin position="94"/>
        <end position="223"/>
    </location>
</feature>
<reference evidence="3 4" key="1">
    <citation type="submission" date="2021-06" db="EMBL/GenBank/DDBJ databases">
        <authorList>
            <person name="Sun Q."/>
            <person name="Li D."/>
        </authorList>
    </citation>
    <scope>NUCLEOTIDE SEQUENCE [LARGE SCALE GENOMIC DNA]</scope>
    <source>
        <strain evidence="3 4">MSJ-5</strain>
    </source>
</reference>
<organism evidence="3 4">
    <name type="scientific">Alkaliphilus flagellatus</name>
    <dbReference type="NCBI Taxonomy" id="2841507"/>
    <lineage>
        <taxon>Bacteria</taxon>
        <taxon>Bacillati</taxon>
        <taxon>Bacillota</taxon>
        <taxon>Clostridia</taxon>
        <taxon>Peptostreptococcales</taxon>
        <taxon>Natronincolaceae</taxon>
        <taxon>Alkaliphilus</taxon>
    </lineage>
</organism>
<evidence type="ECO:0000313" key="3">
    <source>
        <dbReference type="EMBL" id="MBU5677262.1"/>
    </source>
</evidence>
<proteinExistence type="predicted"/>
<dbReference type="EMBL" id="JAHLQK010000004">
    <property type="protein sequence ID" value="MBU5677262.1"/>
    <property type="molecule type" value="Genomic_DNA"/>
</dbReference>
<dbReference type="Proteomes" id="UP000779508">
    <property type="component" value="Unassembled WGS sequence"/>
</dbReference>